<dbReference type="Proteomes" id="UP000190744">
    <property type="component" value="Unassembled WGS sequence"/>
</dbReference>
<keyword evidence="4" id="KW-0539">Nucleus</keyword>
<dbReference type="InterPro" id="IPR051027">
    <property type="entry name" value="bZIP_transcription_factors"/>
</dbReference>
<comment type="caution">
    <text evidence="7">The sequence shown here is derived from an EMBL/GenBank/DDBJ whole genome shotgun (WGS) entry which is preliminary data.</text>
</comment>
<reference evidence="8" key="1">
    <citation type="submission" date="2015-09" db="EMBL/GenBank/DDBJ databases">
        <authorList>
            <person name="Fill T.P."/>
            <person name="Baretta J.F."/>
            <person name="de Almeida L.G."/>
            <person name="Rocha M."/>
            <person name="de Souza D.H."/>
            <person name="Malavazi I."/>
            <person name="Cerdeira L.T."/>
            <person name="Hong H."/>
            <person name="Samborskyy M."/>
            <person name="de Vasconcelos A.T."/>
            <person name="Leadlay P."/>
            <person name="Rodrigues-Filho E."/>
        </authorList>
    </citation>
    <scope>NUCLEOTIDE SEQUENCE [LARGE SCALE GENOMIC DNA]</scope>
    <source>
        <strain evidence="8">LaBioMMi 136</strain>
    </source>
</reference>
<evidence type="ECO:0000256" key="4">
    <source>
        <dbReference type="ARBA" id="ARBA00023242"/>
    </source>
</evidence>
<dbReference type="GO" id="GO:0003700">
    <property type="term" value="F:DNA-binding transcription factor activity"/>
    <property type="evidence" value="ECO:0007669"/>
    <property type="project" value="InterPro"/>
</dbReference>
<name>A0A1S9RIU9_PENBI</name>
<evidence type="ECO:0000256" key="5">
    <source>
        <dbReference type="SAM" id="MobiDB-lite"/>
    </source>
</evidence>
<dbReference type="PANTHER" id="PTHR19304">
    <property type="entry name" value="CYCLIC-AMP RESPONSE ELEMENT BINDING PROTEIN"/>
    <property type="match status" value="1"/>
</dbReference>
<evidence type="ECO:0000313" key="8">
    <source>
        <dbReference type="Proteomes" id="UP000190744"/>
    </source>
</evidence>
<feature type="region of interest" description="Disordered" evidence="5">
    <location>
        <begin position="1"/>
        <end position="89"/>
    </location>
</feature>
<proteinExistence type="predicted"/>
<protein>
    <recommendedName>
        <fullName evidence="6">BZIP domain-containing protein</fullName>
    </recommendedName>
</protein>
<dbReference type="EMBL" id="LJBN01000167">
    <property type="protein sequence ID" value="OOQ85462.1"/>
    <property type="molecule type" value="Genomic_DNA"/>
</dbReference>
<dbReference type="GO" id="GO:0005634">
    <property type="term" value="C:nucleus"/>
    <property type="evidence" value="ECO:0007669"/>
    <property type="project" value="UniProtKB-SubCell"/>
</dbReference>
<dbReference type="CDD" id="cd14687">
    <property type="entry name" value="bZIP_ATF2"/>
    <property type="match status" value="1"/>
</dbReference>
<comment type="subcellular location">
    <subcellularLocation>
        <location evidence="1">Nucleus</location>
    </subcellularLocation>
</comment>
<keyword evidence="2" id="KW-0805">Transcription regulation</keyword>
<dbReference type="InterPro" id="IPR046347">
    <property type="entry name" value="bZIP_sf"/>
</dbReference>
<sequence length="238" mass="26686">MLALPSATAQAHPSPEITMPVTLDPRLSGSPHVTRSEKDSLLKTLRGRQPTIKPAGHPPEHEFKPQARPRKAHHGPGPQISRDTISPERARQLERNRLAANKCRLKRKREHEQIQGVLETETARRDILLAEVGALREELWRLKNRVFAHANCDDQHISLQLSQMNQDLLDSSSRRRSSSFFSDISSCGGSEEGFMSTDVCTTYPEWGVFSSGLPVYDQGHCGGHFDELLDNFCDATQM</sequence>
<feature type="domain" description="BZIP" evidence="6">
    <location>
        <begin position="86"/>
        <end position="149"/>
    </location>
</feature>
<gene>
    <name evidence="7" type="ORF">PEBR_24793</name>
</gene>
<organism evidence="7 8">
    <name type="scientific">Penicillium brasilianum</name>
    <dbReference type="NCBI Taxonomy" id="104259"/>
    <lineage>
        <taxon>Eukaryota</taxon>
        <taxon>Fungi</taxon>
        <taxon>Dikarya</taxon>
        <taxon>Ascomycota</taxon>
        <taxon>Pezizomycotina</taxon>
        <taxon>Eurotiomycetes</taxon>
        <taxon>Eurotiomycetidae</taxon>
        <taxon>Eurotiales</taxon>
        <taxon>Aspergillaceae</taxon>
        <taxon>Penicillium</taxon>
    </lineage>
</organism>
<dbReference type="SUPFAM" id="SSF57959">
    <property type="entry name" value="Leucine zipper domain"/>
    <property type="match status" value="1"/>
</dbReference>
<dbReference type="InterPro" id="IPR004827">
    <property type="entry name" value="bZIP"/>
</dbReference>
<dbReference type="PROSITE" id="PS00036">
    <property type="entry name" value="BZIP_BASIC"/>
    <property type="match status" value="1"/>
</dbReference>
<evidence type="ECO:0000256" key="2">
    <source>
        <dbReference type="ARBA" id="ARBA00023015"/>
    </source>
</evidence>
<evidence type="ECO:0000313" key="7">
    <source>
        <dbReference type="EMBL" id="OOQ85462.1"/>
    </source>
</evidence>
<keyword evidence="3" id="KW-0804">Transcription</keyword>
<dbReference type="Gene3D" id="1.20.5.170">
    <property type="match status" value="1"/>
</dbReference>
<evidence type="ECO:0000259" key="6">
    <source>
        <dbReference type="PROSITE" id="PS50217"/>
    </source>
</evidence>
<accession>A0A1S9RIU9</accession>
<dbReference type="AlphaFoldDB" id="A0A1S9RIU9"/>
<dbReference type="PROSITE" id="PS50217">
    <property type="entry name" value="BZIP"/>
    <property type="match status" value="1"/>
</dbReference>
<evidence type="ECO:0000256" key="1">
    <source>
        <dbReference type="ARBA" id="ARBA00004123"/>
    </source>
</evidence>
<dbReference type="SMART" id="SM00338">
    <property type="entry name" value="BRLZ"/>
    <property type="match status" value="1"/>
</dbReference>
<evidence type="ECO:0000256" key="3">
    <source>
        <dbReference type="ARBA" id="ARBA00023163"/>
    </source>
</evidence>